<proteinExistence type="inferred from homology"/>
<dbReference type="PROSITE" id="PS51464">
    <property type="entry name" value="SIS"/>
    <property type="match status" value="1"/>
</dbReference>
<keyword evidence="5" id="KW-0862">Zinc</keyword>
<dbReference type="GO" id="GO:1901135">
    <property type="term" value="P:carbohydrate derivative metabolic process"/>
    <property type="evidence" value="ECO:0007669"/>
    <property type="project" value="InterPro"/>
</dbReference>
<evidence type="ECO:0000256" key="3">
    <source>
        <dbReference type="ARBA" id="ARBA00023122"/>
    </source>
</evidence>
<protein>
    <submittedName>
        <fullName evidence="10">Arabinose 5-phosphate isomerase</fullName>
    </submittedName>
</protein>
<comment type="similarity">
    <text evidence="1 4">Belongs to the SIS family. GutQ/KpsF subfamily.</text>
</comment>
<dbReference type="InterPro" id="IPR046348">
    <property type="entry name" value="SIS_dom_sf"/>
</dbReference>
<feature type="binding site" evidence="5">
    <location>
        <position position="79"/>
    </location>
    <ligand>
        <name>Zn(2+)</name>
        <dbReference type="ChEBI" id="CHEBI:29105"/>
    </ligand>
</feature>
<feature type="site" description="Catalytically relevant" evidence="6">
    <location>
        <position position="149"/>
    </location>
</feature>
<dbReference type="SMART" id="SM00116">
    <property type="entry name" value="CBS"/>
    <property type="match status" value="2"/>
</dbReference>
<feature type="domain" description="CBS" evidence="8">
    <location>
        <begin position="281"/>
        <end position="334"/>
    </location>
</feature>
<dbReference type="GO" id="GO:0019146">
    <property type="term" value="F:arabinose-5-phosphate isomerase activity"/>
    <property type="evidence" value="ECO:0007669"/>
    <property type="project" value="UniProtKB-ARBA"/>
</dbReference>
<keyword evidence="3 7" id="KW-0129">CBS domain</keyword>
<evidence type="ECO:0000256" key="1">
    <source>
        <dbReference type="ARBA" id="ARBA00008165"/>
    </source>
</evidence>
<dbReference type="SUPFAM" id="SSF53697">
    <property type="entry name" value="SIS domain"/>
    <property type="match status" value="1"/>
</dbReference>
<feature type="site" description="Catalytically relevant" evidence="6">
    <location>
        <position position="56"/>
    </location>
</feature>
<dbReference type="FunFam" id="3.40.50.10490:FF:000011">
    <property type="entry name" value="Arabinose 5-phosphate isomerase"/>
    <property type="match status" value="1"/>
</dbReference>
<dbReference type="Proteomes" id="UP000262583">
    <property type="component" value="Chromosome"/>
</dbReference>
<dbReference type="InterPro" id="IPR001347">
    <property type="entry name" value="SIS_dom"/>
</dbReference>
<dbReference type="CDD" id="cd05014">
    <property type="entry name" value="SIS_Kpsf"/>
    <property type="match status" value="1"/>
</dbReference>
<dbReference type="GO" id="GO:0046872">
    <property type="term" value="F:metal ion binding"/>
    <property type="evidence" value="ECO:0007669"/>
    <property type="project" value="UniProtKB-KW"/>
</dbReference>
<dbReference type="CDD" id="cd04604">
    <property type="entry name" value="CBS_pair_SIS_assoc"/>
    <property type="match status" value="1"/>
</dbReference>
<evidence type="ECO:0000313" key="11">
    <source>
        <dbReference type="Proteomes" id="UP000262583"/>
    </source>
</evidence>
<dbReference type="NCBIfam" id="TIGR00393">
    <property type="entry name" value="kpsF"/>
    <property type="match status" value="1"/>
</dbReference>
<dbReference type="KEGG" id="schv:BRCON_0213"/>
<dbReference type="InterPro" id="IPR004800">
    <property type="entry name" value="KdsD/KpsF-type"/>
</dbReference>
<evidence type="ECO:0000259" key="8">
    <source>
        <dbReference type="PROSITE" id="PS51371"/>
    </source>
</evidence>
<evidence type="ECO:0000256" key="6">
    <source>
        <dbReference type="PIRSR" id="PIRSR004692-3"/>
    </source>
</evidence>
<dbReference type="InterPro" id="IPR046342">
    <property type="entry name" value="CBS_dom_sf"/>
</dbReference>
<evidence type="ECO:0000256" key="2">
    <source>
        <dbReference type="ARBA" id="ARBA00022737"/>
    </source>
</evidence>
<feature type="domain" description="SIS" evidence="9">
    <location>
        <begin position="38"/>
        <end position="181"/>
    </location>
</feature>
<gene>
    <name evidence="10" type="ORF">BRCON_0213</name>
</gene>
<dbReference type="AlphaFoldDB" id="A0A2Z4Y1K9"/>
<organism evidence="10 11">
    <name type="scientific">Sumerlaea chitinivorans</name>
    <dbReference type="NCBI Taxonomy" id="2250252"/>
    <lineage>
        <taxon>Bacteria</taxon>
        <taxon>Candidatus Sumerlaeota</taxon>
        <taxon>Candidatus Sumerlaeia</taxon>
        <taxon>Candidatus Sumerlaeales</taxon>
        <taxon>Candidatus Sumerlaeaceae</taxon>
        <taxon>Candidatus Sumerlaea</taxon>
    </lineage>
</organism>
<name>A0A2Z4Y1K9_SUMC1</name>
<dbReference type="PANTHER" id="PTHR42745:SF1">
    <property type="entry name" value="ARABINOSE 5-PHOSPHATE ISOMERASE KDSD"/>
    <property type="match status" value="1"/>
</dbReference>
<dbReference type="PROSITE" id="PS51371">
    <property type="entry name" value="CBS"/>
    <property type="match status" value="2"/>
</dbReference>
<keyword evidence="5" id="KW-0479">Metal-binding</keyword>
<keyword evidence="10" id="KW-0413">Isomerase</keyword>
<dbReference type="InterPro" id="IPR035474">
    <property type="entry name" value="SIS_Kpsf"/>
</dbReference>
<evidence type="ECO:0000256" key="4">
    <source>
        <dbReference type="PIRNR" id="PIRNR004692"/>
    </source>
</evidence>
<dbReference type="Pfam" id="PF00571">
    <property type="entry name" value="CBS"/>
    <property type="match status" value="2"/>
</dbReference>
<feature type="domain" description="CBS" evidence="8">
    <location>
        <begin position="207"/>
        <end position="265"/>
    </location>
</feature>
<dbReference type="GO" id="GO:0005975">
    <property type="term" value="P:carbohydrate metabolic process"/>
    <property type="evidence" value="ECO:0007669"/>
    <property type="project" value="InterPro"/>
</dbReference>
<evidence type="ECO:0000256" key="5">
    <source>
        <dbReference type="PIRSR" id="PIRSR004692-2"/>
    </source>
</evidence>
<dbReference type="PIRSF" id="PIRSF004692">
    <property type="entry name" value="KdsD_KpsF"/>
    <property type="match status" value="1"/>
</dbReference>
<dbReference type="EMBL" id="CP030759">
    <property type="protein sequence ID" value="AXA34990.1"/>
    <property type="molecule type" value="Genomic_DNA"/>
</dbReference>
<feature type="site" description="Catalytically relevant" evidence="6">
    <location>
        <position position="108"/>
    </location>
</feature>
<dbReference type="Gene3D" id="3.40.50.10490">
    <property type="entry name" value="Glucose-6-phosphate isomerase like protein, domain 1"/>
    <property type="match status" value="1"/>
</dbReference>
<evidence type="ECO:0000259" key="9">
    <source>
        <dbReference type="PROSITE" id="PS51464"/>
    </source>
</evidence>
<feature type="site" description="Catalytically relevant" evidence="6">
    <location>
        <position position="190"/>
    </location>
</feature>
<dbReference type="InterPro" id="IPR000644">
    <property type="entry name" value="CBS_dom"/>
</dbReference>
<accession>A0A2Z4Y1K9</accession>
<evidence type="ECO:0000313" key="10">
    <source>
        <dbReference type="EMBL" id="AXA34990.1"/>
    </source>
</evidence>
<sequence length="334" mass="36093">MNDQLSEATLKRAQQVLRDEADALLRLADRIGEPFHAAVEAILACKGRVVLTGMGKHGIVARKIAATLASTGTPAFYMHPAEGAHGDLGMISSDDLVIAVSNSGNTDEVLGCIPYFKRNHNLLIAMTGRLDSELARHADIVLDIGVEREVCPLNLAPTTSTTVALAMGDALAVVLLERRGFNAEDFALRHPSGTLGKRLLLKVADLIKPDRNPMISQDARFEEAIEEITSKQCGAVSVVDAEGRLVGIITDGDLRRIFQREARQGTRTVAEVLNRPVSALMTRNPMFVSKETLAAKALNMMEDGPRKIFVLPVVDDAKRPIGMLHLHDLVSAGV</sequence>
<dbReference type="PANTHER" id="PTHR42745">
    <property type="match status" value="1"/>
</dbReference>
<evidence type="ECO:0000256" key="7">
    <source>
        <dbReference type="PROSITE-ProRule" id="PRU00703"/>
    </source>
</evidence>
<dbReference type="GO" id="GO:0097367">
    <property type="term" value="F:carbohydrate derivative binding"/>
    <property type="evidence" value="ECO:0007669"/>
    <property type="project" value="InterPro"/>
</dbReference>
<keyword evidence="2" id="KW-0677">Repeat</keyword>
<dbReference type="Gene3D" id="3.10.580.10">
    <property type="entry name" value="CBS-domain"/>
    <property type="match status" value="1"/>
</dbReference>
<dbReference type="Pfam" id="PF01380">
    <property type="entry name" value="SIS"/>
    <property type="match status" value="1"/>
</dbReference>
<reference evidence="10 11" key="1">
    <citation type="submission" date="2018-05" db="EMBL/GenBank/DDBJ databases">
        <title>A metagenomic window into the 2 km-deep terrestrial subsurface aquifer revealed taxonomically and functionally diverse microbial community comprising novel uncultured bacterial lineages.</title>
        <authorList>
            <person name="Kadnikov V.V."/>
            <person name="Mardanov A.V."/>
            <person name="Beletsky A.V."/>
            <person name="Banks D."/>
            <person name="Pimenov N.V."/>
            <person name="Frank Y.A."/>
            <person name="Karnachuk O.V."/>
            <person name="Ravin N.V."/>
        </authorList>
    </citation>
    <scope>NUCLEOTIDE SEQUENCE [LARGE SCALE GENOMIC DNA]</scope>
    <source>
        <strain evidence="10">BY</strain>
    </source>
</reference>
<dbReference type="InterPro" id="IPR050986">
    <property type="entry name" value="GutQ/KpsF_isomerases"/>
</dbReference>